<protein>
    <submittedName>
        <fullName evidence="1">Uncharacterized protein</fullName>
    </submittedName>
</protein>
<evidence type="ECO:0000313" key="1">
    <source>
        <dbReference type="EMBL" id="MBL1079764.1"/>
    </source>
</evidence>
<evidence type="ECO:0000313" key="2">
    <source>
        <dbReference type="Proteomes" id="UP000602198"/>
    </source>
</evidence>
<comment type="caution">
    <text evidence="1">The sequence shown here is derived from an EMBL/GenBank/DDBJ whole genome shotgun (WGS) entry which is preliminary data.</text>
</comment>
<dbReference type="Proteomes" id="UP000602198">
    <property type="component" value="Unassembled WGS sequence"/>
</dbReference>
<name>A0ABS1MJB1_9NOCA</name>
<dbReference type="EMBL" id="JAERRJ010000019">
    <property type="protein sequence ID" value="MBL1079764.1"/>
    <property type="molecule type" value="Genomic_DNA"/>
</dbReference>
<gene>
    <name evidence="1" type="ORF">JK358_35720</name>
</gene>
<proteinExistence type="predicted"/>
<dbReference type="RefSeq" id="WP_201957310.1">
    <property type="nucleotide sequence ID" value="NZ_JAERRJ010000019.1"/>
</dbReference>
<organism evidence="1 2">
    <name type="scientific">Nocardia acididurans</name>
    <dbReference type="NCBI Taxonomy" id="2802282"/>
    <lineage>
        <taxon>Bacteria</taxon>
        <taxon>Bacillati</taxon>
        <taxon>Actinomycetota</taxon>
        <taxon>Actinomycetes</taxon>
        <taxon>Mycobacteriales</taxon>
        <taxon>Nocardiaceae</taxon>
        <taxon>Nocardia</taxon>
    </lineage>
</organism>
<sequence length="85" mass="9867">MSWPFEDPIAVGEDVEVVRWRSRAAAEHLWNFAVGRGLGFDLSCWSESDLRDFEVVTEALSAYWHSEVDRLLQRVRDRTDEAVAR</sequence>
<accession>A0ABS1MJB1</accession>
<reference evidence="1 2" key="1">
    <citation type="submission" date="2021-01" db="EMBL/GenBank/DDBJ databases">
        <title>WGS of actinomycetes isolated from Thailand.</title>
        <authorList>
            <person name="Thawai C."/>
        </authorList>
    </citation>
    <scope>NUCLEOTIDE SEQUENCE [LARGE SCALE GENOMIC DNA]</scope>
    <source>
        <strain evidence="1 2">LPG 2</strain>
    </source>
</reference>
<keyword evidence="2" id="KW-1185">Reference proteome</keyword>